<dbReference type="EMBL" id="CADIKI010000033">
    <property type="protein sequence ID" value="CAB3810149.1"/>
    <property type="molecule type" value="Genomic_DNA"/>
</dbReference>
<protein>
    <submittedName>
        <fullName evidence="1">Uncharacterized protein</fullName>
    </submittedName>
</protein>
<gene>
    <name evidence="1" type="ORF">LMG27177_07061</name>
</gene>
<evidence type="ECO:0000313" key="2">
    <source>
        <dbReference type="Proteomes" id="UP000494252"/>
    </source>
</evidence>
<organism evidence="1 2">
    <name type="scientific">Paraburkholderia fynbosensis</name>
    <dbReference type="NCBI Taxonomy" id="1200993"/>
    <lineage>
        <taxon>Bacteria</taxon>
        <taxon>Pseudomonadati</taxon>
        <taxon>Pseudomonadota</taxon>
        <taxon>Betaproteobacteria</taxon>
        <taxon>Burkholderiales</taxon>
        <taxon>Burkholderiaceae</taxon>
        <taxon>Paraburkholderia</taxon>
    </lineage>
</organism>
<name>A0A6J5H1J8_9BURK</name>
<dbReference type="Proteomes" id="UP000494252">
    <property type="component" value="Unassembled WGS sequence"/>
</dbReference>
<sequence>MTNRHFPFVALGRSESGGEHAWVDLDFEAVADAGVARRVALGHRRIAQGSTPFKSTEAVRYRPCAPPKSIPI</sequence>
<dbReference type="SUPFAM" id="SSF53822">
    <property type="entry name" value="Periplasmic binding protein-like I"/>
    <property type="match status" value="1"/>
</dbReference>
<keyword evidence="2" id="KW-1185">Reference proteome</keyword>
<dbReference type="AlphaFoldDB" id="A0A6J5H1J8"/>
<evidence type="ECO:0000313" key="1">
    <source>
        <dbReference type="EMBL" id="CAB3810149.1"/>
    </source>
</evidence>
<accession>A0A6J5H1J8</accession>
<dbReference type="RefSeq" id="WP_175166050.1">
    <property type="nucleotide sequence ID" value="NZ_CADIKI010000033.1"/>
</dbReference>
<dbReference type="InterPro" id="IPR028082">
    <property type="entry name" value="Peripla_BP_I"/>
</dbReference>
<reference evidence="1 2" key="1">
    <citation type="submission" date="2020-04" db="EMBL/GenBank/DDBJ databases">
        <authorList>
            <person name="De Canck E."/>
        </authorList>
    </citation>
    <scope>NUCLEOTIDE SEQUENCE [LARGE SCALE GENOMIC DNA]</scope>
    <source>
        <strain evidence="1 2">LMG 27177</strain>
    </source>
</reference>
<dbReference type="Gene3D" id="3.40.50.2300">
    <property type="match status" value="2"/>
</dbReference>
<proteinExistence type="predicted"/>